<accession>T1HJD2</accession>
<keyword evidence="2" id="KW-1185">Reference proteome</keyword>
<organism evidence="1 2">
    <name type="scientific">Rhodnius prolixus</name>
    <name type="common">Triatomid bug</name>
    <dbReference type="NCBI Taxonomy" id="13249"/>
    <lineage>
        <taxon>Eukaryota</taxon>
        <taxon>Metazoa</taxon>
        <taxon>Ecdysozoa</taxon>
        <taxon>Arthropoda</taxon>
        <taxon>Hexapoda</taxon>
        <taxon>Insecta</taxon>
        <taxon>Pterygota</taxon>
        <taxon>Neoptera</taxon>
        <taxon>Paraneoptera</taxon>
        <taxon>Hemiptera</taxon>
        <taxon>Heteroptera</taxon>
        <taxon>Panheteroptera</taxon>
        <taxon>Cimicomorpha</taxon>
        <taxon>Reduviidae</taxon>
        <taxon>Triatominae</taxon>
        <taxon>Rhodnius</taxon>
    </lineage>
</organism>
<dbReference type="InParanoid" id="T1HJD2"/>
<dbReference type="AlphaFoldDB" id="T1HJD2"/>
<sequence length="223" mass="25571">MQLLYAVGVLLLINVQVNSIPTASFNQFEPGFDELFKEITEGLFNDFVELKSAKSLIQDGELEIESLFTTALLQLEEEQPKIGLECFQQSLQEFQILKKNSFSDFMKCDRLQEGLKNMGKLFGESFDVTVDLSADLKSFVKEWTKCEEGNKLKKALCVMKNIWNFMKKVKSLVPKFKEQGLDIKKMVKKLREIYKYCKNAQKLKVNDQVALVLAQSRLCAGNQ</sequence>
<proteinExistence type="predicted"/>
<dbReference type="EMBL" id="ACPB03022781">
    <property type="status" value="NOT_ANNOTATED_CDS"/>
    <property type="molecule type" value="Genomic_DNA"/>
</dbReference>
<evidence type="ECO:0000313" key="2">
    <source>
        <dbReference type="Proteomes" id="UP000015103"/>
    </source>
</evidence>
<name>T1HJD2_RHOPR</name>
<dbReference type="OMA" id="ATWESHI"/>
<evidence type="ECO:0000313" key="1">
    <source>
        <dbReference type="EnsemblMetazoa" id="RPRC004155-PA"/>
    </source>
</evidence>
<reference evidence="1" key="1">
    <citation type="submission" date="2015-05" db="UniProtKB">
        <authorList>
            <consortium name="EnsemblMetazoa"/>
        </authorList>
    </citation>
    <scope>IDENTIFICATION</scope>
</reference>
<protein>
    <submittedName>
        <fullName evidence="1">Uncharacterized protein</fullName>
    </submittedName>
</protein>
<dbReference type="VEuPathDB" id="VectorBase:RPRC004155"/>
<dbReference type="EnsemblMetazoa" id="RPRC004155-RA">
    <property type="protein sequence ID" value="RPRC004155-PA"/>
    <property type="gene ID" value="RPRC004155"/>
</dbReference>
<dbReference type="Proteomes" id="UP000015103">
    <property type="component" value="Unassembled WGS sequence"/>
</dbReference>
<dbReference type="HOGENOM" id="CLU_1379681_0_0_1"/>